<evidence type="ECO:0000313" key="1">
    <source>
        <dbReference type="EMBL" id="MSU88091.1"/>
    </source>
</evidence>
<keyword evidence="2" id="KW-1185">Reference proteome</keyword>
<comment type="caution">
    <text evidence="1">The sequence shown here is derived from an EMBL/GenBank/DDBJ whole genome shotgun (WGS) entry which is preliminary data.</text>
</comment>
<organism evidence="1 2">
    <name type="scientific">Halovulum marinum</name>
    <dbReference type="NCBI Taxonomy" id="2662447"/>
    <lineage>
        <taxon>Bacteria</taxon>
        <taxon>Pseudomonadati</taxon>
        <taxon>Pseudomonadota</taxon>
        <taxon>Alphaproteobacteria</taxon>
        <taxon>Rhodobacterales</taxon>
        <taxon>Paracoccaceae</taxon>
        <taxon>Halovulum</taxon>
    </lineage>
</organism>
<proteinExistence type="predicted"/>
<evidence type="ECO:0000313" key="2">
    <source>
        <dbReference type="Proteomes" id="UP000474957"/>
    </source>
</evidence>
<dbReference type="AlphaFoldDB" id="A0A6L5YUX8"/>
<accession>A0A6L5YUX8</accession>
<gene>
    <name evidence="1" type="ORF">GE300_00500</name>
</gene>
<evidence type="ECO:0008006" key="3">
    <source>
        <dbReference type="Google" id="ProtNLM"/>
    </source>
</evidence>
<dbReference type="Proteomes" id="UP000474957">
    <property type="component" value="Unassembled WGS sequence"/>
</dbReference>
<sequence length="143" mass="16372">MPCDYWTYAAENVVVKRYVGRITHRCVLDLLDRMELDPDYVEGMSEFDDLRHVTELAVTDQEVIWFADLIKGFSHRSRTPMRKAVLTASEQTRAAAELFRTEVETVPGLEVAIFADIEQALAFLGIDGLPLGDRLRTERLFVH</sequence>
<dbReference type="EMBL" id="WIND01000001">
    <property type="protein sequence ID" value="MSU88091.1"/>
    <property type="molecule type" value="Genomic_DNA"/>
</dbReference>
<reference evidence="1 2" key="1">
    <citation type="submission" date="2019-10" db="EMBL/GenBank/DDBJ databases">
        <title>Cognatihalovulum marinum gen. nov. sp. nov., a new member of the family Rhodobacteraceae isolated from deep seawater of the Northwest Indian Ocean.</title>
        <authorList>
            <person name="Ruan C."/>
            <person name="Wang J."/>
            <person name="Zheng X."/>
            <person name="Song L."/>
            <person name="Zhu Y."/>
            <person name="Huang Y."/>
            <person name="Lu Z."/>
            <person name="Du W."/>
            <person name="Huang L."/>
            <person name="Dai X."/>
        </authorList>
    </citation>
    <scope>NUCLEOTIDE SEQUENCE [LARGE SCALE GENOMIC DNA]</scope>
    <source>
        <strain evidence="1 2">2CG4</strain>
    </source>
</reference>
<protein>
    <recommendedName>
        <fullName evidence="3">SpoIIAA-like protein</fullName>
    </recommendedName>
</protein>
<dbReference type="RefSeq" id="WP_154443839.1">
    <property type="nucleotide sequence ID" value="NZ_WIND01000001.1"/>
</dbReference>
<name>A0A6L5YUX8_9RHOB</name>